<dbReference type="SUPFAM" id="SSF57850">
    <property type="entry name" value="RING/U-box"/>
    <property type="match status" value="1"/>
</dbReference>
<dbReference type="PANTHER" id="PTHR13301">
    <property type="entry name" value="X-BOX TRANSCRIPTION FACTOR-RELATED"/>
    <property type="match status" value="1"/>
</dbReference>
<dbReference type="EMBL" id="MK986818">
    <property type="protein sequence ID" value="QJQ80741.1"/>
    <property type="molecule type" value="Genomic_DNA"/>
</dbReference>
<feature type="transmembrane region" description="Helical" evidence="13">
    <location>
        <begin position="971"/>
        <end position="992"/>
    </location>
</feature>
<feature type="binding site" evidence="11">
    <location>
        <position position="645"/>
    </location>
    <ligand>
        <name>Mn(2+)</name>
        <dbReference type="ChEBI" id="CHEBI:29035"/>
    </ligand>
</feature>
<proteinExistence type="predicted"/>
<gene>
    <name evidence="14" type="primary">CSLD5</name>
</gene>
<dbReference type="GO" id="GO:0016760">
    <property type="term" value="F:cellulose synthase (UDP-forming) activity"/>
    <property type="evidence" value="ECO:0007669"/>
    <property type="project" value="InterPro"/>
</dbReference>
<name>A0A6M4EH07_AMOKO</name>
<dbReference type="AlphaFoldDB" id="A0A6M4EH07"/>
<dbReference type="GO" id="GO:0030244">
    <property type="term" value="P:cellulose biosynthetic process"/>
    <property type="evidence" value="ECO:0007669"/>
    <property type="project" value="InterPro"/>
</dbReference>
<evidence type="ECO:0000256" key="9">
    <source>
        <dbReference type="PIRSR" id="PIRSR605150-1"/>
    </source>
</evidence>
<evidence type="ECO:0000256" key="13">
    <source>
        <dbReference type="SAM" id="Phobius"/>
    </source>
</evidence>
<reference evidence="14" key="1">
    <citation type="submission" date="2019-05" db="EMBL/GenBank/DDBJ databases">
        <authorList>
            <person name="Zhao L."/>
            <person name="Wang Q."/>
        </authorList>
    </citation>
    <scope>NUCLEOTIDE SEQUENCE</scope>
</reference>
<feature type="binding site" evidence="10">
    <location>
        <position position="620"/>
    </location>
    <ligand>
        <name>UDP-alpha-D-glucose</name>
        <dbReference type="ChEBI" id="CHEBI:58885"/>
    </ligand>
</feature>
<evidence type="ECO:0000256" key="7">
    <source>
        <dbReference type="ARBA" id="ARBA00023136"/>
    </source>
</evidence>
<evidence type="ECO:0000256" key="10">
    <source>
        <dbReference type="PIRSR" id="PIRSR605150-2"/>
    </source>
</evidence>
<evidence type="ECO:0000256" key="12">
    <source>
        <dbReference type="SAM" id="MobiDB-lite"/>
    </source>
</evidence>
<dbReference type="InterPro" id="IPR029044">
    <property type="entry name" value="Nucleotide-diphossugar_trans"/>
</dbReference>
<feature type="active site" evidence="9">
    <location>
        <position position="866"/>
    </location>
</feature>
<evidence type="ECO:0000256" key="8">
    <source>
        <dbReference type="ARBA" id="ARBA00023316"/>
    </source>
</evidence>
<feature type="region of interest" description="Disordered" evidence="12">
    <location>
        <begin position="192"/>
        <end position="213"/>
    </location>
</feature>
<keyword evidence="2" id="KW-0328">Glycosyltransferase</keyword>
<feature type="binding site" evidence="10">
    <location>
        <position position="428"/>
    </location>
    <ligand>
        <name>UDP-alpha-D-glucose</name>
        <dbReference type="ChEBI" id="CHEBI:58885"/>
    </ligand>
</feature>
<feature type="binding site" evidence="10">
    <location>
        <position position="398"/>
    </location>
    <ligand>
        <name>UDP-alpha-D-glucose</name>
        <dbReference type="ChEBI" id="CHEBI:58885"/>
    </ligand>
</feature>
<feature type="transmembrane region" description="Helical" evidence="13">
    <location>
        <begin position="936"/>
        <end position="959"/>
    </location>
</feature>
<dbReference type="InterPro" id="IPR005150">
    <property type="entry name" value="Cellulose_synth"/>
</dbReference>
<dbReference type="GO" id="GO:0000139">
    <property type="term" value="C:Golgi membrane"/>
    <property type="evidence" value="ECO:0007669"/>
    <property type="project" value="UniProtKB-SubCell"/>
</dbReference>
<feature type="binding site" evidence="10">
    <location>
        <position position="392"/>
    </location>
    <ligand>
        <name>UDP-alpha-D-glucose</name>
        <dbReference type="ChEBI" id="CHEBI:58885"/>
    </ligand>
</feature>
<keyword evidence="3" id="KW-0808">Transferase</keyword>
<dbReference type="GO" id="GO:0071669">
    <property type="term" value="P:plant-type cell wall organization or biogenesis"/>
    <property type="evidence" value="ECO:0007669"/>
    <property type="project" value="UniProtKB-ARBA"/>
</dbReference>
<keyword evidence="8" id="KW-0961">Cell wall biogenesis/degradation</keyword>
<evidence type="ECO:0000256" key="11">
    <source>
        <dbReference type="PIRSR" id="PIRSR605150-3"/>
    </source>
</evidence>
<feature type="active site" evidence="9">
    <location>
        <position position="428"/>
    </location>
</feature>
<protein>
    <submittedName>
        <fullName evidence="14">CSLD5</fullName>
    </submittedName>
</protein>
<evidence type="ECO:0000256" key="4">
    <source>
        <dbReference type="ARBA" id="ARBA00022692"/>
    </source>
</evidence>
<feature type="binding site" evidence="11">
    <location>
        <position position="621"/>
    </location>
    <ligand>
        <name>Mn(2+)</name>
        <dbReference type="ChEBI" id="CHEBI:29035"/>
    </ligand>
</feature>
<feature type="transmembrane region" description="Helical" evidence="13">
    <location>
        <begin position="1069"/>
        <end position="1088"/>
    </location>
</feature>
<dbReference type="Pfam" id="PF03552">
    <property type="entry name" value="Cellulose_synt"/>
    <property type="match status" value="1"/>
</dbReference>
<feature type="binding site" evidence="10">
    <location>
        <position position="399"/>
    </location>
    <ligand>
        <name>UDP-alpha-D-glucose</name>
        <dbReference type="ChEBI" id="CHEBI:58885"/>
    </ligand>
</feature>
<evidence type="ECO:0000256" key="1">
    <source>
        <dbReference type="ARBA" id="ARBA00004653"/>
    </source>
</evidence>
<evidence type="ECO:0000256" key="3">
    <source>
        <dbReference type="ARBA" id="ARBA00022679"/>
    </source>
</evidence>
<feature type="compositionally biased region" description="Polar residues" evidence="12">
    <location>
        <begin position="39"/>
        <end position="52"/>
    </location>
</feature>
<keyword evidence="7 13" id="KW-0472">Membrane</keyword>
<comment type="subcellular location">
    <subcellularLocation>
        <location evidence="1">Golgi apparatus membrane</location>
        <topology evidence="1">Multi-pass membrane protein</topology>
    </subcellularLocation>
</comment>
<evidence type="ECO:0000256" key="6">
    <source>
        <dbReference type="ARBA" id="ARBA00023034"/>
    </source>
</evidence>
<dbReference type="Pfam" id="PF14570">
    <property type="entry name" value="zf-RING_4"/>
    <property type="match status" value="1"/>
</dbReference>
<feature type="transmembrane region" description="Helical" evidence="13">
    <location>
        <begin position="1127"/>
        <end position="1147"/>
    </location>
</feature>
<evidence type="ECO:0000313" key="14">
    <source>
        <dbReference type="EMBL" id="QJQ80741.1"/>
    </source>
</evidence>
<dbReference type="FunFam" id="3.90.550.10:FF:000027">
    <property type="entry name" value="Cellulose synthase-like protein D4"/>
    <property type="match status" value="1"/>
</dbReference>
<feature type="compositionally biased region" description="Low complexity" evidence="12">
    <location>
        <begin position="54"/>
        <end position="73"/>
    </location>
</feature>
<accession>A0A6M4EH07</accession>
<organism evidence="14">
    <name type="scientific">Amorphophallus konjac</name>
    <name type="common">Devil's tongue</name>
    <name type="synonym">Amorphophallus rivieri</name>
    <dbReference type="NCBI Taxonomy" id="78372"/>
    <lineage>
        <taxon>Eukaryota</taxon>
        <taxon>Viridiplantae</taxon>
        <taxon>Streptophyta</taxon>
        <taxon>Embryophyta</taxon>
        <taxon>Tracheophyta</taxon>
        <taxon>Spermatophyta</taxon>
        <taxon>Magnoliopsida</taxon>
        <taxon>Liliopsida</taxon>
        <taxon>Araceae</taxon>
        <taxon>Aroideae</taxon>
        <taxon>Thomsonieae</taxon>
        <taxon>Amorphophallus</taxon>
    </lineage>
</organism>
<evidence type="ECO:0000256" key="5">
    <source>
        <dbReference type="ARBA" id="ARBA00022989"/>
    </source>
</evidence>
<feature type="transmembrane region" description="Helical" evidence="13">
    <location>
        <begin position="1094"/>
        <end position="1115"/>
    </location>
</feature>
<dbReference type="Gene3D" id="3.90.550.10">
    <property type="entry name" value="Spore Coat Polysaccharide Biosynthesis Protein SpsA, Chain A"/>
    <property type="match status" value="1"/>
</dbReference>
<keyword evidence="5 13" id="KW-1133">Transmembrane helix</keyword>
<keyword evidence="4 13" id="KW-0812">Transmembrane</keyword>
<dbReference type="GO" id="GO:0071555">
    <property type="term" value="P:cell wall organization"/>
    <property type="evidence" value="ECO:0007669"/>
    <property type="project" value="UniProtKB-KW"/>
</dbReference>
<feature type="region of interest" description="Disordered" evidence="12">
    <location>
        <begin position="1"/>
        <end position="75"/>
    </location>
</feature>
<sequence>MVQTAASPGSPVTIRVSTGGGKGVVTSGGFKSMGLTSPVPRSSLSHNPQSPVTGGRPSSRASSGGGRYCSASKGEGGEEVSSEFVQYTVHIPPTPDRPPISEAKPERSYISGTIFTGGFNSVTRGHVMDCSTDIPEGAKPPAGVVCGMNGCDGEAFGSDAKPPCECGFVICKECYLECLGSGGQCPGCKEPYRDDSGGEEEDEGESKSPAEDQALPLASMAEVRLNRRLSLMKSTKVPDFDHTRWLYETKGTYGYGNAVWPRDGYGGGAGVNGFEDLPNFLEKSKRPLTRKVGVSAAILSPYRLLMVLRLVALGFFLAWRIRHPNREAMWLWGMSVTCELWFALSWLLDQLPKLCPVNRVTDLSVLKDRFESPNVRNPKGRSDLPGIDVFVSTADPEKEPPLVTANTILSILAVAYPVEKLACYLSDDGGSLLTFEALAETASFARIWVPFCRKHSIEPRNPEAYFSQKRDFLKKKVRVDFVRERRRVKREYDEFKVRINSLPESIRRRSDAYNAREELRAKMRQEEIGGNPAEPIKVLRATWMADGEHWPGTWSSPEVDHSRGDHAGIIQVMLAPPSSEPVMGTETNEKSLVNTTGVDTRLPMLVYVSREKRPGYDHNKKAGAMNALVRASAIMSNGPFVLNLDCDHYIYNSMALREGMCFMLDRGGDRICYVQFPQRFDGIDPSDRYANHNTVFFDVSMRALDGLQGPMYVGTGCVFRRIALYGFSPPRATEHVGWFGRKKIKLLLRKPTMGKKRELDEETMLPPTRDDEEVEGGDVEAQLLPKRFGSSSTLVASIPVAEYQGRLLQELQGVRHGRPAGSLAVPREPLDAAIVAEAISVISCFYEDKTEWGRRVGWIYGSVTEDVVTGYRMHNRGWRSVYCVTKRDAFRGTAPINLTDRLHQVLRWATGSVEIFFSRNNALFASRRMKFLQRVAYFNVGMYPFTSIFLIVYCTLPAMSLFSGKFIVQSLSVMFLTFLLVITITLCLLAILEIRWSGITLHDWWRNEQFWLIGGTSAHPAAVLQGLLKVIAGVDISFTLTSKPATDDNDDAFAELYVVKWSFLMVPPITIMMINMIAIAVGVARTVYSEFPQWSKLFGGVFFSFWVLCHLYPFAKGLMGRRGRVPTIVFVWSGLLSIIISLLWVYISPPAGSRKGYMMNFHQFP</sequence>
<evidence type="ECO:0000256" key="2">
    <source>
        <dbReference type="ARBA" id="ARBA00022676"/>
    </source>
</evidence>
<keyword evidence="6" id="KW-0333">Golgi apparatus</keyword>